<sequence>MAGGATATMRGGSAGWNENELSIWVTGQNQEIIRQFIWDIASINVHLEGIRQFWAKELGISGPQWMILMAVSDLDRGNGVPVKDVSAMLHVDPSFVTTQSKMLEKNGFMRRVASREDARVVLMSLSDKASKKISALSTRRESLGDFILSDFDEQALKEIAQHMSQLKNRLEKATLMLEVES</sequence>
<dbReference type="GO" id="GO:0003700">
    <property type="term" value="F:DNA-binding transcription factor activity"/>
    <property type="evidence" value="ECO:0007669"/>
    <property type="project" value="InterPro"/>
</dbReference>
<dbReference type="InterPro" id="IPR036390">
    <property type="entry name" value="WH_DNA-bd_sf"/>
</dbReference>
<dbReference type="EMBL" id="KT955714">
    <property type="protein sequence ID" value="AMH39350.1"/>
    <property type="molecule type" value="Genomic_DNA"/>
</dbReference>
<dbReference type="InterPro" id="IPR000835">
    <property type="entry name" value="HTH_MarR-typ"/>
</dbReference>
<dbReference type="InterPro" id="IPR039422">
    <property type="entry name" value="MarR/SlyA-like"/>
</dbReference>
<dbReference type="InterPro" id="IPR036388">
    <property type="entry name" value="WH-like_DNA-bd_sf"/>
</dbReference>
<reference evidence="2" key="1">
    <citation type="submission" date="2015-10" db="EMBL/GenBank/DDBJ databases">
        <title>Evolution marks in rhizobial microsymbionts genomes from the relict species Vavilovia formosa (Stev.) Fed.</title>
        <authorList>
            <person name="Kopat V."/>
        </authorList>
    </citation>
    <scope>NUCLEOTIDE SEQUENCE</scope>
    <source>
        <strain evidence="2">Vaf-07</strain>
    </source>
</reference>
<gene>
    <name evidence="2" type="ORF">PROKKA_00537</name>
</gene>
<name>A0A120MFY3_9BRAD</name>
<dbReference type="SMART" id="SM00347">
    <property type="entry name" value="HTH_MARR"/>
    <property type="match status" value="1"/>
</dbReference>
<dbReference type="PANTHER" id="PTHR33164:SF101">
    <property type="entry name" value="TRANSCRIPTIONAL REPRESSOR MPRA"/>
    <property type="match status" value="1"/>
</dbReference>
<dbReference type="PROSITE" id="PS50995">
    <property type="entry name" value="HTH_MARR_2"/>
    <property type="match status" value="1"/>
</dbReference>
<dbReference type="SUPFAM" id="SSF46785">
    <property type="entry name" value="Winged helix' DNA-binding domain"/>
    <property type="match status" value="1"/>
</dbReference>
<organism evidence="2">
    <name type="scientific">Tardiphaga robiniae</name>
    <dbReference type="NCBI Taxonomy" id="943830"/>
    <lineage>
        <taxon>Bacteria</taxon>
        <taxon>Pseudomonadati</taxon>
        <taxon>Pseudomonadota</taxon>
        <taxon>Alphaproteobacteria</taxon>
        <taxon>Hyphomicrobiales</taxon>
        <taxon>Nitrobacteraceae</taxon>
        <taxon>Tardiphaga</taxon>
    </lineage>
</organism>
<accession>A0A120MFY3</accession>
<dbReference type="AlphaFoldDB" id="A0A120MFY3"/>
<feature type="domain" description="HTH marR-type" evidence="1">
    <location>
        <begin position="29"/>
        <end position="168"/>
    </location>
</feature>
<dbReference type="Gene3D" id="1.10.10.10">
    <property type="entry name" value="Winged helix-like DNA-binding domain superfamily/Winged helix DNA-binding domain"/>
    <property type="match status" value="1"/>
</dbReference>
<dbReference type="Pfam" id="PF01047">
    <property type="entry name" value="MarR"/>
    <property type="match status" value="1"/>
</dbReference>
<evidence type="ECO:0000313" key="2">
    <source>
        <dbReference type="EMBL" id="AMH39350.1"/>
    </source>
</evidence>
<proteinExistence type="predicted"/>
<dbReference type="PANTHER" id="PTHR33164">
    <property type="entry name" value="TRANSCRIPTIONAL REGULATOR, MARR FAMILY"/>
    <property type="match status" value="1"/>
</dbReference>
<protein>
    <submittedName>
        <fullName evidence="2">Transcriptional regulator, MarR family</fullName>
    </submittedName>
</protein>
<dbReference type="GO" id="GO:0006950">
    <property type="term" value="P:response to stress"/>
    <property type="evidence" value="ECO:0007669"/>
    <property type="project" value="TreeGrafter"/>
</dbReference>
<evidence type="ECO:0000259" key="1">
    <source>
        <dbReference type="PROSITE" id="PS50995"/>
    </source>
</evidence>